<evidence type="ECO:0000256" key="5">
    <source>
        <dbReference type="ARBA" id="ARBA00022777"/>
    </source>
</evidence>
<dbReference type="PIRSF" id="PIRSF039117">
    <property type="entry name" value="KaiC"/>
    <property type="match status" value="1"/>
</dbReference>
<reference evidence="8 9" key="1">
    <citation type="submission" date="2024-12" db="EMBL/GenBank/DDBJ databases">
        <authorList>
            <person name="Lee Y."/>
        </authorList>
    </citation>
    <scope>NUCLEOTIDE SEQUENCE [LARGE SCALE GENOMIC DNA]</scope>
    <source>
        <strain evidence="8 9">03SUJ4</strain>
    </source>
</reference>
<keyword evidence="4" id="KW-0677">Repeat</keyword>
<keyword evidence="2" id="KW-0597">Phosphoprotein</keyword>
<keyword evidence="3" id="KW-0808">Transferase</keyword>
<evidence type="ECO:0000256" key="4">
    <source>
        <dbReference type="ARBA" id="ARBA00022737"/>
    </source>
</evidence>
<evidence type="ECO:0000259" key="7">
    <source>
        <dbReference type="PROSITE" id="PS51146"/>
    </source>
</evidence>
<protein>
    <recommendedName>
        <fullName evidence="1">non-specific serine/threonine protein kinase</fullName>
        <ecNumber evidence="1">2.7.11.1</ecNumber>
    </recommendedName>
</protein>
<dbReference type="Proteomes" id="UP001634747">
    <property type="component" value="Unassembled WGS sequence"/>
</dbReference>
<feature type="domain" description="KaiC" evidence="7">
    <location>
        <begin position="247"/>
        <end position="479"/>
    </location>
</feature>
<dbReference type="InterPro" id="IPR051347">
    <property type="entry name" value="Circadian_clock_KaiC-rel"/>
</dbReference>
<accession>A0ABW9KP90</accession>
<comment type="caution">
    <text evidence="8">The sequence shown here is derived from an EMBL/GenBank/DDBJ whole genome shotgun (WGS) entry which is preliminary data.</text>
</comment>
<keyword evidence="5" id="KW-0418">Kinase</keyword>
<name>A0ABW9KP90_9BACT</name>
<dbReference type="SMART" id="SM00382">
    <property type="entry name" value="AAA"/>
    <property type="match status" value="2"/>
</dbReference>
<organism evidence="8 9">
    <name type="scientific">Terriglobus aquaticus</name>
    <dbReference type="NCBI Taxonomy" id="940139"/>
    <lineage>
        <taxon>Bacteria</taxon>
        <taxon>Pseudomonadati</taxon>
        <taxon>Acidobacteriota</taxon>
        <taxon>Terriglobia</taxon>
        <taxon>Terriglobales</taxon>
        <taxon>Acidobacteriaceae</taxon>
        <taxon>Terriglobus</taxon>
    </lineage>
</organism>
<keyword evidence="6" id="KW-0378">Hydrolase</keyword>
<dbReference type="InterPro" id="IPR030665">
    <property type="entry name" value="KaiC"/>
</dbReference>
<evidence type="ECO:0000313" key="9">
    <source>
        <dbReference type="Proteomes" id="UP001634747"/>
    </source>
</evidence>
<dbReference type="SUPFAM" id="SSF52540">
    <property type="entry name" value="P-loop containing nucleoside triphosphate hydrolases"/>
    <property type="match status" value="2"/>
</dbReference>
<dbReference type="PROSITE" id="PS51146">
    <property type="entry name" value="KAIC"/>
    <property type="match status" value="2"/>
</dbReference>
<dbReference type="RefSeq" id="WP_263414849.1">
    <property type="nucleotide sequence ID" value="NZ_BAABBH010000001.1"/>
</dbReference>
<proteinExistence type="predicted"/>
<evidence type="ECO:0000256" key="2">
    <source>
        <dbReference type="ARBA" id="ARBA00022553"/>
    </source>
</evidence>
<dbReference type="EMBL" id="JBJYXY010000001">
    <property type="protein sequence ID" value="MFN2976973.1"/>
    <property type="molecule type" value="Genomic_DNA"/>
</dbReference>
<dbReference type="PANTHER" id="PTHR42926">
    <property type="match status" value="1"/>
</dbReference>
<gene>
    <name evidence="8" type="ORF">ACK2TP_14475</name>
</gene>
<dbReference type="EC" id="2.7.11.1" evidence="1"/>
<dbReference type="InterPro" id="IPR014774">
    <property type="entry name" value="KaiC-like_dom"/>
</dbReference>
<dbReference type="PANTHER" id="PTHR42926:SF1">
    <property type="entry name" value="CIRCADIAN CLOCK OSCILLATOR PROTEIN KAIC 1"/>
    <property type="match status" value="1"/>
</dbReference>
<evidence type="ECO:0000313" key="8">
    <source>
        <dbReference type="EMBL" id="MFN2976973.1"/>
    </source>
</evidence>
<evidence type="ECO:0000256" key="1">
    <source>
        <dbReference type="ARBA" id="ARBA00012513"/>
    </source>
</evidence>
<dbReference type="InterPro" id="IPR003593">
    <property type="entry name" value="AAA+_ATPase"/>
</dbReference>
<keyword evidence="9" id="KW-1185">Reference proteome</keyword>
<dbReference type="CDD" id="cd19488">
    <property type="entry name" value="KaiC-like_N"/>
    <property type="match status" value="1"/>
</dbReference>
<dbReference type="Gene3D" id="3.40.50.300">
    <property type="entry name" value="P-loop containing nucleotide triphosphate hydrolases"/>
    <property type="match status" value="2"/>
</dbReference>
<feature type="domain" description="KaiC" evidence="7">
    <location>
        <begin position="6"/>
        <end position="245"/>
    </location>
</feature>
<dbReference type="InterPro" id="IPR027417">
    <property type="entry name" value="P-loop_NTPase"/>
</dbReference>
<evidence type="ECO:0000256" key="3">
    <source>
        <dbReference type="ARBA" id="ARBA00022679"/>
    </source>
</evidence>
<sequence>MPEPNQRMNTGVPGLDDILQGGLPGGEMYLLEGDPGTGKTTIAMQFLLEGIRRNEPVLYLSLSEPEQELRRSADSHGWDFSVVPVVEFIPDEASLGSDEQYTVFHPTDVELSSTIDRMSAEVEKAKPTRLVIDSLSELRLLAVDNIRYRRQLLALKRFFAGRRTTVLMLDDRTSDGHDRQLQSIAHGVIRLEKLARTFGVTRRQIEILKLRGSTFREGFHDYNIHYEGVIVYPRLVAAEHSTTFEHTVVQSGLPQLDKLFGGGIPRGSSTLIIGPTGSGKSSIAMQYAYTAASQGERAIIYAFDEVLRTAQERAEGLGLDVRPLIDAGTLAMSQVDPAELSPGEFIWQIRRDVEDRHTKLVVIDSLNGFLNSMPGETDLLLHLHELLAFLNQKGVVSLLIMTQHGLVGTMQAQVDVSYLSDTVLLLRYFEASGRIRQSLAVLKKRVGNHERTLRELTFQDNRIQVGEALEDFQGVLTGVPTYLGNRPPDSAVGSSQRETFLGN</sequence>
<dbReference type="InterPro" id="IPR010624">
    <property type="entry name" value="KaiC_dom"/>
</dbReference>
<dbReference type="Pfam" id="PF06745">
    <property type="entry name" value="ATPase"/>
    <property type="match status" value="2"/>
</dbReference>
<evidence type="ECO:0000256" key="6">
    <source>
        <dbReference type="ARBA" id="ARBA00022801"/>
    </source>
</evidence>